<keyword evidence="4 6" id="KW-0472">Membrane</keyword>
<dbReference type="AlphaFoldDB" id="A0A381TZS3"/>
<feature type="domain" description="ABC-2 type transporter transmembrane" evidence="7">
    <location>
        <begin position="256"/>
        <end position="477"/>
    </location>
</feature>
<proteinExistence type="predicted"/>
<evidence type="ECO:0000256" key="4">
    <source>
        <dbReference type="ARBA" id="ARBA00023136"/>
    </source>
</evidence>
<name>A0A381TZS3_9ZZZZ</name>
<sequence>MALLLAFYVDAIRDDFEPVDNDGDSADWDNDGYPLGQENKYGTSDWDGQEYPGSGYYVMTGEIDWNDDSRFHSGNHTWDGQGYLDADWVDLDYTGSRWSGLIDWGEANPCPEGDVFDDWWPDWGEACTYDDGSYFVSGKFRASGLVSVPDGYYMQWGHMTLAFYVEPEPASMYIDEDGILWDGEDVSEIGTEVDDDGDCLANPNDNNRDGIPCNVIWILDADGDEIVEIRADYNVNEDPEESKYLGESSHRTFIIGTGKMAFVMMLGIFIPLFLALGLVRDETENGTLHYLLSKPIHRAEFIIYRLLGYLLLAGTYILVLVLLMALVTSLIGPGDSLIRLSDFPVWLGIGLATVLVLAAYGALYNTLGLIAPKYGVYFCIILGIWEFIMGMFTMTMPSASVPMLSISHWALQLIDAIVLIAWPDTLQYTQIATAFGIDSGLPFFWQPPVHTMGTQSPVAALLVSITVLLLITVAMMGIGQASFKNREIM</sequence>
<reference evidence="8" key="1">
    <citation type="submission" date="2018-05" db="EMBL/GenBank/DDBJ databases">
        <authorList>
            <person name="Lanie J.A."/>
            <person name="Ng W.-L."/>
            <person name="Kazmierczak K.M."/>
            <person name="Andrzejewski T.M."/>
            <person name="Davidsen T.M."/>
            <person name="Wayne K.J."/>
            <person name="Tettelin H."/>
            <person name="Glass J.I."/>
            <person name="Rusch D."/>
            <person name="Podicherti R."/>
            <person name="Tsui H.-C.T."/>
            <person name="Winkler M.E."/>
        </authorList>
    </citation>
    <scope>NUCLEOTIDE SEQUENCE</scope>
</reference>
<feature type="region of interest" description="Disordered" evidence="5">
    <location>
        <begin position="19"/>
        <end position="44"/>
    </location>
</feature>
<evidence type="ECO:0000256" key="1">
    <source>
        <dbReference type="ARBA" id="ARBA00004141"/>
    </source>
</evidence>
<keyword evidence="2 6" id="KW-0812">Transmembrane</keyword>
<feature type="transmembrane region" description="Helical" evidence="6">
    <location>
        <begin position="458"/>
        <end position="479"/>
    </location>
</feature>
<evidence type="ECO:0000313" key="8">
    <source>
        <dbReference type="EMBL" id="SVA20981.1"/>
    </source>
</evidence>
<protein>
    <recommendedName>
        <fullName evidence="7">ABC-2 type transporter transmembrane domain-containing protein</fullName>
    </recommendedName>
</protein>
<gene>
    <name evidence="8" type="ORF">METZ01_LOCUS73835</name>
</gene>
<accession>A0A381TZS3</accession>
<feature type="compositionally biased region" description="Acidic residues" evidence="5">
    <location>
        <begin position="19"/>
        <end position="30"/>
    </location>
</feature>
<keyword evidence="3 6" id="KW-1133">Transmembrane helix</keyword>
<dbReference type="InterPro" id="IPR013525">
    <property type="entry name" value="ABC2_TM"/>
</dbReference>
<evidence type="ECO:0000256" key="3">
    <source>
        <dbReference type="ARBA" id="ARBA00022989"/>
    </source>
</evidence>
<dbReference type="GO" id="GO:0016020">
    <property type="term" value="C:membrane"/>
    <property type="evidence" value="ECO:0007669"/>
    <property type="project" value="UniProtKB-SubCell"/>
</dbReference>
<evidence type="ECO:0000259" key="7">
    <source>
        <dbReference type="Pfam" id="PF12698"/>
    </source>
</evidence>
<organism evidence="8">
    <name type="scientific">marine metagenome</name>
    <dbReference type="NCBI Taxonomy" id="408172"/>
    <lineage>
        <taxon>unclassified sequences</taxon>
        <taxon>metagenomes</taxon>
        <taxon>ecological metagenomes</taxon>
    </lineage>
</organism>
<dbReference type="GO" id="GO:0140359">
    <property type="term" value="F:ABC-type transporter activity"/>
    <property type="evidence" value="ECO:0007669"/>
    <property type="project" value="InterPro"/>
</dbReference>
<dbReference type="Pfam" id="PF12698">
    <property type="entry name" value="ABC2_membrane_3"/>
    <property type="match status" value="1"/>
</dbReference>
<comment type="subcellular location">
    <subcellularLocation>
        <location evidence="1">Membrane</location>
        <topology evidence="1">Multi-pass membrane protein</topology>
    </subcellularLocation>
</comment>
<feature type="transmembrane region" description="Helical" evidence="6">
    <location>
        <begin position="306"/>
        <end position="331"/>
    </location>
</feature>
<evidence type="ECO:0000256" key="2">
    <source>
        <dbReference type="ARBA" id="ARBA00022692"/>
    </source>
</evidence>
<evidence type="ECO:0000256" key="6">
    <source>
        <dbReference type="SAM" id="Phobius"/>
    </source>
</evidence>
<feature type="transmembrane region" description="Helical" evidence="6">
    <location>
        <begin position="375"/>
        <end position="394"/>
    </location>
</feature>
<feature type="transmembrane region" description="Helical" evidence="6">
    <location>
        <begin position="343"/>
        <end position="363"/>
    </location>
</feature>
<dbReference type="EMBL" id="UINC01005383">
    <property type="protein sequence ID" value="SVA20981.1"/>
    <property type="molecule type" value="Genomic_DNA"/>
</dbReference>
<feature type="transmembrane region" description="Helical" evidence="6">
    <location>
        <begin position="260"/>
        <end position="279"/>
    </location>
</feature>
<evidence type="ECO:0000256" key="5">
    <source>
        <dbReference type="SAM" id="MobiDB-lite"/>
    </source>
</evidence>
<dbReference type="PANTHER" id="PTHR43471">
    <property type="entry name" value="ABC TRANSPORTER PERMEASE"/>
    <property type="match status" value="1"/>
</dbReference>